<dbReference type="OrthoDB" id="5831249at2759"/>
<evidence type="ECO:0000313" key="4">
    <source>
        <dbReference type="Proteomes" id="UP000274756"/>
    </source>
</evidence>
<name>A0A0N4UDP3_DRAME</name>
<dbReference type="STRING" id="318479.A0A0N4UDP3"/>
<gene>
    <name evidence="2" type="ORF">DME_LOCUS568</name>
</gene>
<dbReference type="AlphaFoldDB" id="A0A0N4UDP3"/>
<evidence type="ECO:0000313" key="3">
    <source>
        <dbReference type="Proteomes" id="UP000038040"/>
    </source>
</evidence>
<accession>A0A0N4UDP3</accession>
<proteinExistence type="predicted"/>
<reference evidence="5" key="1">
    <citation type="submission" date="2016-04" db="UniProtKB">
        <authorList>
            <consortium name="WormBaseParasite"/>
        </authorList>
    </citation>
    <scope>IDENTIFICATION</scope>
</reference>
<keyword evidence="1" id="KW-0175">Coiled coil</keyword>
<protein>
    <submittedName>
        <fullName evidence="5">Coiled-coil domain-containing protein</fullName>
    </submittedName>
</protein>
<dbReference type="WBParaSite" id="DME_0000546201-mRNA-1">
    <property type="protein sequence ID" value="DME_0000546201-mRNA-1"/>
    <property type="gene ID" value="DME_0000546201"/>
</dbReference>
<feature type="coiled-coil region" evidence="1">
    <location>
        <begin position="188"/>
        <end position="334"/>
    </location>
</feature>
<dbReference type="Proteomes" id="UP000038040">
    <property type="component" value="Unplaced"/>
</dbReference>
<keyword evidence="4" id="KW-1185">Reference proteome</keyword>
<feature type="coiled-coil region" evidence="1">
    <location>
        <begin position="450"/>
        <end position="477"/>
    </location>
</feature>
<reference evidence="2 4" key="2">
    <citation type="submission" date="2018-11" db="EMBL/GenBank/DDBJ databases">
        <authorList>
            <consortium name="Pathogen Informatics"/>
        </authorList>
    </citation>
    <scope>NUCLEOTIDE SEQUENCE [LARGE SCALE GENOMIC DNA]</scope>
</reference>
<sequence>MSSNNWLFNGFTGSRSEFDSRFSSVQFINVSLWDFVPVEIRNKLSQLKESNQQVRDLIDYLIGCNVTTVSETAIQISENIGKSALCQSILLSVDRAKSMLESISSDETLSEIELNRKKSGSLLCTSQACHSLNILHRCIINVEMHGKLTPNIKQLLIKLLSDVERCDNSAEKIDIAVNNFFANLDLALKKTLSILEEYQKKYEEMKERYNVISSELNDARESDYKSKAMIANLCSHLEAEVKKRTQLENYLEQSNEKNRILENDIKDQKLEIDEMQISLNVKKSLIANAKNYIEEWEKSFDEINQKRRDTNHENEELKRLLSGKERELIQLEAKCYTAINETTKKEREMRYLEGKFIRSKVIIKILRRKYEKRENFLIEMESILKATKIKLDCTREIKRMLQEMVDRLKRFLAEHGCNIDEIAQLRNSDPILSSSAFGPINLSTVDSFKVETLYCKLSKKSKKIENLEQRLEQSKENFYIPDWRKESDDEIKIDDEDLGITSFSTFSTVRHYDCREAYGVFHRFRGSSWSSLTACRSSFEKLDYTTLFDFTFNEQPIAYLATPYSQYSQGRGLVLTLLKPSHYKLLEFYSLVFTG</sequence>
<evidence type="ECO:0000256" key="1">
    <source>
        <dbReference type="SAM" id="Coils"/>
    </source>
</evidence>
<evidence type="ECO:0000313" key="2">
    <source>
        <dbReference type="EMBL" id="VDN50595.1"/>
    </source>
</evidence>
<evidence type="ECO:0000313" key="5">
    <source>
        <dbReference type="WBParaSite" id="DME_0000546201-mRNA-1"/>
    </source>
</evidence>
<dbReference type="Proteomes" id="UP000274756">
    <property type="component" value="Unassembled WGS sequence"/>
</dbReference>
<organism evidence="3 5">
    <name type="scientific">Dracunculus medinensis</name>
    <name type="common">Guinea worm</name>
    <dbReference type="NCBI Taxonomy" id="318479"/>
    <lineage>
        <taxon>Eukaryota</taxon>
        <taxon>Metazoa</taxon>
        <taxon>Ecdysozoa</taxon>
        <taxon>Nematoda</taxon>
        <taxon>Chromadorea</taxon>
        <taxon>Rhabditida</taxon>
        <taxon>Spirurina</taxon>
        <taxon>Dracunculoidea</taxon>
        <taxon>Dracunculidae</taxon>
        <taxon>Dracunculus</taxon>
    </lineage>
</organism>
<dbReference type="EMBL" id="UYYG01000005">
    <property type="protein sequence ID" value="VDN50595.1"/>
    <property type="molecule type" value="Genomic_DNA"/>
</dbReference>